<evidence type="ECO:0000259" key="7">
    <source>
        <dbReference type="Pfam" id="PF09864"/>
    </source>
</evidence>
<keyword evidence="9" id="KW-1185">Reference proteome</keyword>
<dbReference type="Gene3D" id="2.40.128.200">
    <property type="match status" value="1"/>
</dbReference>
<proteinExistence type="predicted"/>
<sequence length="227" mass="24543">MNSMPQALAVLLFVLAPMSVAAKDSVTRFLCSDGLELSVTFHDKTARLTQDHGTHVLVQQVTASGYQYSGDIISLRGKGAEANFTDINGVEHHCNDEAQAMLEPQIQPPVMTLEGTSWRLVHFQSMDDAIGTIIPPRVENYTAQFLTDGKLALQLDCNRLSAGWAADGSSLTLTGGPMSRAFCGEGALDSQIARDLEFIRSFVLVDGKLAMALQADAGIYLWEPISP</sequence>
<evidence type="ECO:0000313" key="8">
    <source>
        <dbReference type="EMBL" id="GHC63635.1"/>
    </source>
</evidence>
<feature type="domain" description="C-type lysozyme inhibitor" evidence="7">
    <location>
        <begin position="29"/>
        <end position="86"/>
    </location>
</feature>
<feature type="domain" description="DUF306" evidence="6">
    <location>
        <begin position="112"/>
        <end position="215"/>
    </location>
</feature>
<dbReference type="AlphaFoldDB" id="A0A918WNV3"/>
<comment type="caution">
    <text evidence="8">The sequence shown here is derived from an EMBL/GenBank/DDBJ whole genome shotgun (WGS) entry which is preliminary data.</text>
</comment>
<dbReference type="Pfam" id="PF03724">
    <property type="entry name" value="META"/>
    <property type="match status" value="1"/>
</dbReference>
<evidence type="ECO:0000256" key="2">
    <source>
        <dbReference type="ARBA" id="ARBA00023136"/>
    </source>
</evidence>
<dbReference type="InterPro" id="IPR018660">
    <property type="entry name" value="MliC"/>
</dbReference>
<feature type="chain" id="PRO_5037273081" description="META domain-containing protein" evidence="5">
    <location>
        <begin position="23"/>
        <end position="227"/>
    </location>
</feature>
<dbReference type="SUPFAM" id="SSF141488">
    <property type="entry name" value="YdhA-like"/>
    <property type="match status" value="1"/>
</dbReference>
<keyword evidence="2" id="KW-0472">Membrane</keyword>
<dbReference type="InterPro" id="IPR005184">
    <property type="entry name" value="DUF306_Meta_HslJ"/>
</dbReference>
<evidence type="ECO:0008006" key="10">
    <source>
        <dbReference type="Google" id="ProtNLM"/>
    </source>
</evidence>
<dbReference type="InterPro" id="IPR038670">
    <property type="entry name" value="HslJ-like_sf"/>
</dbReference>
<dbReference type="Pfam" id="PF09864">
    <property type="entry name" value="MliC"/>
    <property type="match status" value="1"/>
</dbReference>
<evidence type="ECO:0000256" key="3">
    <source>
        <dbReference type="ARBA" id="ARBA00023139"/>
    </source>
</evidence>
<dbReference type="Proteomes" id="UP000638981">
    <property type="component" value="Unassembled WGS sequence"/>
</dbReference>
<evidence type="ECO:0000256" key="5">
    <source>
        <dbReference type="SAM" id="SignalP"/>
    </source>
</evidence>
<evidence type="ECO:0000313" key="9">
    <source>
        <dbReference type="Proteomes" id="UP000638981"/>
    </source>
</evidence>
<reference evidence="8" key="1">
    <citation type="journal article" date="2014" name="Int. J. Syst. Evol. Microbiol.">
        <title>Complete genome sequence of Corynebacterium casei LMG S-19264T (=DSM 44701T), isolated from a smear-ripened cheese.</title>
        <authorList>
            <consortium name="US DOE Joint Genome Institute (JGI-PGF)"/>
            <person name="Walter F."/>
            <person name="Albersmeier A."/>
            <person name="Kalinowski J."/>
            <person name="Ruckert C."/>
        </authorList>
    </citation>
    <scope>NUCLEOTIDE SEQUENCE</scope>
    <source>
        <strain evidence="8">KCTC 23310</strain>
    </source>
</reference>
<evidence type="ECO:0000256" key="4">
    <source>
        <dbReference type="ARBA" id="ARBA00023288"/>
    </source>
</evidence>
<keyword evidence="4" id="KW-0449">Lipoprotein</keyword>
<protein>
    <recommendedName>
        <fullName evidence="10">META domain-containing protein</fullName>
    </recommendedName>
</protein>
<name>A0A918WNV3_9RHOB</name>
<feature type="signal peptide" evidence="5">
    <location>
        <begin position="1"/>
        <end position="22"/>
    </location>
</feature>
<evidence type="ECO:0000256" key="1">
    <source>
        <dbReference type="ARBA" id="ARBA00022729"/>
    </source>
</evidence>
<organism evidence="8 9">
    <name type="scientific">Neogemmobacter tilapiae</name>
    <dbReference type="NCBI Taxonomy" id="875041"/>
    <lineage>
        <taxon>Bacteria</taxon>
        <taxon>Pseudomonadati</taxon>
        <taxon>Pseudomonadota</taxon>
        <taxon>Alphaproteobacteria</taxon>
        <taxon>Rhodobacterales</taxon>
        <taxon>Paracoccaceae</taxon>
        <taxon>Neogemmobacter</taxon>
    </lineage>
</organism>
<dbReference type="Gene3D" id="2.40.128.270">
    <property type="match status" value="1"/>
</dbReference>
<reference evidence="8" key="2">
    <citation type="submission" date="2020-09" db="EMBL/GenBank/DDBJ databases">
        <authorList>
            <person name="Sun Q."/>
            <person name="Kim S."/>
        </authorList>
    </citation>
    <scope>NUCLEOTIDE SEQUENCE</scope>
    <source>
        <strain evidence="8">KCTC 23310</strain>
    </source>
</reference>
<accession>A0A918WNV3</accession>
<evidence type="ECO:0000259" key="6">
    <source>
        <dbReference type="Pfam" id="PF03724"/>
    </source>
</evidence>
<dbReference type="EMBL" id="BMYJ01000010">
    <property type="protein sequence ID" value="GHC63635.1"/>
    <property type="molecule type" value="Genomic_DNA"/>
</dbReference>
<gene>
    <name evidence="8" type="ORF">GCM10007315_29980</name>
</gene>
<keyword evidence="3" id="KW-0564">Palmitate</keyword>
<keyword evidence="1 5" id="KW-0732">Signal</keyword>
<dbReference type="InterPro" id="IPR036328">
    <property type="entry name" value="MliC_sf"/>
</dbReference>